<feature type="transmembrane region" description="Helical" evidence="7">
    <location>
        <begin position="515"/>
        <end position="537"/>
    </location>
</feature>
<sequence length="703" mass="73250">MFARWGTAVTHRRVPVLVAVIVVALALGGYGLGVFGSLSQGGYDDPGSEAAQAVRLSQQNPAAASPDVVAVYTAPEGTTVDSPGVRRPVTAALGDLPADSVAAVRSYWNSDDPSLRGDGGRSGLALITLAGDSSDEKHDAFDRIEESLHVEGVRTELAGQIPLEAGTSEQIEQDLVLAEAVSLPVVLVLLVLIFGGVVAAALPVLVGALSVLSALGVLHVIAGMTTVSEFAVNVASLLGLGMAIDYGLFVVSRFREELDDGVDAHEAVRRTVATAGRTVAFSATLLIIALSTLLLFPQNFLNSLAYGGMAAVALAALISLTVLPAVLSLLGRRVDALAIRRRGGPARPGRFWPRLADGVMRRPLLVALPILAVLMLLISPFLDARFGQPDERILPEDDPARAAVEYLEAQFPDVSADTVRVVLDTRGTAASPSELESFAAEIREVGGVTQVAPAGALDAGVVVLDVWYEGATFGDRARDVVGDIRAMDPPAEAGMLVGGLTATSVDSLDAITDRLPVMIAVLVGATLVLLFLAFGSVVLPLKAAIMAAVSLTATFGVLTWIFVDGHGAGLLHVTPQPMEVGTVVLMAAVVFGLSTDYEVFLLSRVVEAHDDGATTAEAVRTGLTRSGRVITAAALLLIVVVGAFSLSGIQMMRFIGVGMIIALALDATVIRMLLVPALLKLLGPANWWAPGPLRRLRPHSDPP</sequence>
<feature type="transmembrane region" description="Helical" evidence="7">
    <location>
        <begin position="14"/>
        <end position="35"/>
    </location>
</feature>
<feature type="transmembrane region" description="Helical" evidence="7">
    <location>
        <begin position="655"/>
        <end position="674"/>
    </location>
</feature>
<dbReference type="GO" id="GO:0005886">
    <property type="term" value="C:plasma membrane"/>
    <property type="evidence" value="ECO:0007669"/>
    <property type="project" value="UniProtKB-SubCell"/>
</dbReference>
<evidence type="ECO:0000256" key="3">
    <source>
        <dbReference type="ARBA" id="ARBA00022475"/>
    </source>
</evidence>
<keyword evidence="10" id="KW-1185">Reference proteome</keyword>
<dbReference type="RefSeq" id="WP_106536360.1">
    <property type="nucleotide sequence ID" value="NZ_ML142903.1"/>
</dbReference>
<feature type="domain" description="SSD" evidence="8">
    <location>
        <begin position="204"/>
        <end position="329"/>
    </location>
</feature>
<feature type="transmembrane region" description="Helical" evidence="7">
    <location>
        <begin position="304"/>
        <end position="331"/>
    </location>
</feature>
<proteinExistence type="inferred from homology"/>
<evidence type="ECO:0000256" key="6">
    <source>
        <dbReference type="ARBA" id="ARBA00023136"/>
    </source>
</evidence>
<feature type="transmembrane region" description="Helical" evidence="7">
    <location>
        <begin position="544"/>
        <end position="563"/>
    </location>
</feature>
<feature type="transmembrane region" description="Helical" evidence="7">
    <location>
        <begin position="364"/>
        <end position="382"/>
    </location>
</feature>
<keyword evidence="5 7" id="KW-1133">Transmembrane helix</keyword>
<name>A0A2P8E9K5_9ACTN</name>
<dbReference type="SUPFAM" id="SSF82866">
    <property type="entry name" value="Multidrug efflux transporter AcrB transmembrane domain"/>
    <property type="match status" value="2"/>
</dbReference>
<keyword evidence="3" id="KW-1003">Cell membrane</keyword>
<protein>
    <submittedName>
        <fullName evidence="9">RND superfamily putative drug exporter</fullName>
    </submittedName>
</protein>
<dbReference type="PANTHER" id="PTHR33406">
    <property type="entry name" value="MEMBRANE PROTEIN MJ1562-RELATED"/>
    <property type="match status" value="1"/>
</dbReference>
<evidence type="ECO:0000256" key="4">
    <source>
        <dbReference type="ARBA" id="ARBA00022692"/>
    </source>
</evidence>
<dbReference type="PROSITE" id="PS50156">
    <property type="entry name" value="SSD"/>
    <property type="match status" value="1"/>
</dbReference>
<dbReference type="Pfam" id="PF03176">
    <property type="entry name" value="MMPL"/>
    <property type="match status" value="2"/>
</dbReference>
<dbReference type="InterPro" id="IPR000731">
    <property type="entry name" value="SSD"/>
</dbReference>
<dbReference type="InterPro" id="IPR050545">
    <property type="entry name" value="Mycobact_MmpL"/>
</dbReference>
<evidence type="ECO:0000313" key="9">
    <source>
        <dbReference type="EMBL" id="PSL06166.1"/>
    </source>
</evidence>
<keyword evidence="6 7" id="KW-0472">Membrane</keyword>
<feature type="transmembrane region" description="Helical" evidence="7">
    <location>
        <begin position="185"/>
        <end position="218"/>
    </location>
</feature>
<dbReference type="InterPro" id="IPR004869">
    <property type="entry name" value="MMPL_dom"/>
</dbReference>
<comment type="caution">
    <text evidence="9">The sequence shown here is derived from an EMBL/GenBank/DDBJ whole genome shotgun (WGS) entry which is preliminary data.</text>
</comment>
<dbReference type="EMBL" id="PYGE01000003">
    <property type="protein sequence ID" value="PSL06166.1"/>
    <property type="molecule type" value="Genomic_DNA"/>
</dbReference>
<dbReference type="PANTHER" id="PTHR33406:SF11">
    <property type="entry name" value="MEMBRANE PROTEIN SCO6666-RELATED"/>
    <property type="match status" value="1"/>
</dbReference>
<reference evidence="9 10" key="1">
    <citation type="submission" date="2018-03" db="EMBL/GenBank/DDBJ databases">
        <title>Genomic Encyclopedia of Archaeal and Bacterial Type Strains, Phase II (KMG-II): from individual species to whole genera.</title>
        <authorList>
            <person name="Goeker M."/>
        </authorList>
    </citation>
    <scope>NUCLEOTIDE SEQUENCE [LARGE SCALE GENOMIC DNA]</scope>
    <source>
        <strain evidence="9 10">DSM 45211</strain>
    </source>
</reference>
<evidence type="ECO:0000256" key="2">
    <source>
        <dbReference type="ARBA" id="ARBA00010157"/>
    </source>
</evidence>
<comment type="subcellular location">
    <subcellularLocation>
        <location evidence="1">Cell membrane</location>
        <topology evidence="1">Multi-pass membrane protein</topology>
    </subcellularLocation>
</comment>
<evidence type="ECO:0000256" key="5">
    <source>
        <dbReference type="ARBA" id="ARBA00022989"/>
    </source>
</evidence>
<feature type="transmembrane region" description="Helical" evidence="7">
    <location>
        <begin position="279"/>
        <end position="298"/>
    </location>
</feature>
<comment type="similarity">
    <text evidence="2">Belongs to the resistance-nodulation-cell division (RND) (TC 2.A.6) family. MmpL subfamily.</text>
</comment>
<feature type="transmembrane region" description="Helical" evidence="7">
    <location>
        <begin position="583"/>
        <end position="602"/>
    </location>
</feature>
<dbReference type="AlphaFoldDB" id="A0A2P8E9K5"/>
<gene>
    <name evidence="9" type="ORF">CLV30_103321</name>
</gene>
<evidence type="ECO:0000313" key="10">
    <source>
        <dbReference type="Proteomes" id="UP000243528"/>
    </source>
</evidence>
<dbReference type="Gene3D" id="1.20.1640.10">
    <property type="entry name" value="Multidrug efflux transporter AcrB transmembrane domain"/>
    <property type="match status" value="2"/>
</dbReference>
<evidence type="ECO:0000256" key="1">
    <source>
        <dbReference type="ARBA" id="ARBA00004651"/>
    </source>
</evidence>
<evidence type="ECO:0000256" key="7">
    <source>
        <dbReference type="SAM" id="Phobius"/>
    </source>
</evidence>
<evidence type="ECO:0000259" key="8">
    <source>
        <dbReference type="PROSITE" id="PS50156"/>
    </source>
</evidence>
<feature type="transmembrane region" description="Helical" evidence="7">
    <location>
        <begin position="629"/>
        <end position="649"/>
    </location>
</feature>
<keyword evidence="4 7" id="KW-0812">Transmembrane</keyword>
<dbReference type="Proteomes" id="UP000243528">
    <property type="component" value="Unassembled WGS sequence"/>
</dbReference>
<accession>A0A2P8E9K5</accession>
<organism evidence="9 10">
    <name type="scientific">Haloactinopolyspora alba</name>
    <dbReference type="NCBI Taxonomy" id="648780"/>
    <lineage>
        <taxon>Bacteria</taxon>
        <taxon>Bacillati</taxon>
        <taxon>Actinomycetota</taxon>
        <taxon>Actinomycetes</taxon>
        <taxon>Jiangellales</taxon>
        <taxon>Jiangellaceae</taxon>
        <taxon>Haloactinopolyspora</taxon>
    </lineage>
</organism>
<feature type="transmembrane region" description="Helical" evidence="7">
    <location>
        <begin position="230"/>
        <end position="251"/>
    </location>
</feature>
<dbReference type="OrthoDB" id="7051771at2"/>